<dbReference type="Proteomes" id="UP000593686">
    <property type="component" value="Genome"/>
</dbReference>
<sequence length="94" mass="11467">MNQLYQRIQQNLQCLPPKDVELCNQFLRNRQFENLREIVESCLVMKKRDDCRDVHKDKWLNVDRSQLEQLTLDIREYTSYLDLSDISNDLEEEF</sequence>
<reference evidence="1 2" key="1">
    <citation type="submission" date="2020-07" db="EMBL/GenBank/DDBJ databases">
        <title>Taxonomic proposal: Crassvirales, a new order of highly abundant and diverse bacterial viruses.</title>
        <authorList>
            <person name="Shkoporov A.N."/>
            <person name="Stockdale S.R."/>
            <person name="Guerin E."/>
            <person name="Ross R.P."/>
            <person name="Hill C."/>
        </authorList>
    </citation>
    <scope>NUCLEOTIDE SEQUENCE [LARGE SCALE GENOMIC DNA]</scope>
</reference>
<organism evidence="1 2">
    <name type="scientific">uncultured phage cr116_1</name>
    <dbReference type="NCBI Taxonomy" id="2772073"/>
    <lineage>
        <taxon>Viruses</taxon>
        <taxon>Duplodnaviria</taxon>
        <taxon>Heunggongvirae</taxon>
        <taxon>Uroviricota</taxon>
        <taxon>Caudoviricetes</taxon>
        <taxon>Crassvirales</taxon>
        <taxon>Steigviridae</taxon>
        <taxon>Asinivirinae</taxon>
        <taxon>Pamirivirus</taxon>
        <taxon>Pamirivirus faecium</taxon>
    </lineage>
</organism>
<dbReference type="RefSeq" id="YP_010111528.1">
    <property type="nucleotide sequence ID" value="NC_055882.1"/>
</dbReference>
<dbReference type="EMBL" id="MT774389">
    <property type="protein sequence ID" value="QOR59370.1"/>
    <property type="molecule type" value="Genomic_DNA"/>
</dbReference>
<name>A0A7M1S1X2_9CAUD</name>
<accession>A0A7M1S1X2</accession>
<keyword evidence="2" id="KW-1185">Reference proteome</keyword>
<dbReference type="GeneID" id="65129932"/>
<dbReference type="KEGG" id="vg:65129932"/>
<proteinExistence type="predicted"/>
<evidence type="ECO:0000313" key="1">
    <source>
        <dbReference type="EMBL" id="QOR59370.1"/>
    </source>
</evidence>
<evidence type="ECO:0000313" key="2">
    <source>
        <dbReference type="Proteomes" id="UP000593686"/>
    </source>
</evidence>
<protein>
    <submittedName>
        <fullName evidence="1">Uncharacterized protein</fullName>
    </submittedName>
</protein>